<dbReference type="InterPro" id="IPR036061">
    <property type="entry name" value="CheW-like_dom_sf"/>
</dbReference>
<dbReference type="PANTHER" id="PTHR22617">
    <property type="entry name" value="CHEMOTAXIS SENSOR HISTIDINE KINASE-RELATED"/>
    <property type="match status" value="1"/>
</dbReference>
<dbReference type="Gene3D" id="2.30.30.40">
    <property type="entry name" value="SH3 Domains"/>
    <property type="match status" value="1"/>
</dbReference>
<dbReference type="InterPro" id="IPR002545">
    <property type="entry name" value="CheW-lke_dom"/>
</dbReference>
<organism evidence="2 4">
    <name type="scientific">Vreelandella boliviensis LC1</name>
    <dbReference type="NCBI Taxonomy" id="1072583"/>
    <lineage>
        <taxon>Bacteria</taxon>
        <taxon>Pseudomonadati</taxon>
        <taxon>Pseudomonadota</taxon>
        <taxon>Gammaproteobacteria</taxon>
        <taxon>Oceanospirillales</taxon>
        <taxon>Halomonadaceae</taxon>
        <taxon>Vreelandella</taxon>
    </lineage>
</organism>
<evidence type="ECO:0000313" key="5">
    <source>
        <dbReference type="Proteomes" id="UP000216538"/>
    </source>
</evidence>
<dbReference type="InterPro" id="IPR039315">
    <property type="entry name" value="CheW"/>
</dbReference>
<dbReference type="SUPFAM" id="SSF50341">
    <property type="entry name" value="CheW-like"/>
    <property type="match status" value="1"/>
</dbReference>
<evidence type="ECO:0000313" key="4">
    <source>
        <dbReference type="Proteomes" id="UP000005756"/>
    </source>
</evidence>
<accession>A0A265E198</accession>
<dbReference type="RefSeq" id="WP_007112732.1">
    <property type="nucleotide sequence ID" value="NZ_JH393257.1"/>
</dbReference>
<sequence>MSAEYPRGNQANDLPFATQTLEEALATHGDTATVVDVDEPTQQLVLFRLNGQRFALPGSAVSEILPSDQPVYYVPGLPTSTEGVLHLRGKIESVISLHHLLGLPSPEGASKGMILLVRAAGITSGVRIEQLDDVCEVAQNLLQAPPETLPSTLRPYVSALWQIDERQAIALLDPEALFDAYQQGLG</sequence>
<dbReference type="PANTHER" id="PTHR22617:SF23">
    <property type="entry name" value="CHEMOTAXIS PROTEIN CHEW"/>
    <property type="match status" value="1"/>
</dbReference>
<dbReference type="AlphaFoldDB" id="A0A265E198"/>
<dbReference type="EMBL" id="JH393257">
    <property type="protein sequence ID" value="EHJ94796.1"/>
    <property type="molecule type" value="Genomic_DNA"/>
</dbReference>
<dbReference type="PROSITE" id="PS50851">
    <property type="entry name" value="CHEW"/>
    <property type="match status" value="1"/>
</dbReference>
<proteinExistence type="predicted"/>
<dbReference type="Gene3D" id="2.40.50.180">
    <property type="entry name" value="CheA-289, Domain 4"/>
    <property type="match status" value="1"/>
</dbReference>
<dbReference type="Proteomes" id="UP000216538">
    <property type="component" value="Unassembled WGS sequence"/>
</dbReference>
<evidence type="ECO:0000313" key="3">
    <source>
        <dbReference type="EMBL" id="OZT75372.1"/>
    </source>
</evidence>
<dbReference type="Pfam" id="PF01584">
    <property type="entry name" value="CheW"/>
    <property type="match status" value="1"/>
</dbReference>
<dbReference type="SMART" id="SM00260">
    <property type="entry name" value="CheW"/>
    <property type="match status" value="1"/>
</dbReference>
<feature type="domain" description="CheW-like" evidence="1">
    <location>
        <begin position="41"/>
        <end position="183"/>
    </location>
</feature>
<gene>
    <name evidence="3" type="ORF">CE457_02995</name>
    <name evidence="2" type="ORF">KUC_1755</name>
</gene>
<evidence type="ECO:0000313" key="2">
    <source>
        <dbReference type="EMBL" id="EHJ94796.1"/>
    </source>
</evidence>
<dbReference type="STRING" id="1072583.KUC_1755"/>
<dbReference type="GO" id="GO:0006935">
    <property type="term" value="P:chemotaxis"/>
    <property type="evidence" value="ECO:0007669"/>
    <property type="project" value="InterPro"/>
</dbReference>
<dbReference type="EMBL" id="NPEY01000002">
    <property type="protein sequence ID" value="OZT75372.1"/>
    <property type="molecule type" value="Genomic_DNA"/>
</dbReference>
<dbReference type="OrthoDB" id="6589374at2"/>
<evidence type="ECO:0000259" key="1">
    <source>
        <dbReference type="PROSITE" id="PS50851"/>
    </source>
</evidence>
<keyword evidence="5" id="KW-1185">Reference proteome</keyword>
<dbReference type="GO" id="GO:0005829">
    <property type="term" value="C:cytosol"/>
    <property type="evidence" value="ECO:0007669"/>
    <property type="project" value="TreeGrafter"/>
</dbReference>
<name>A0A265E198_9GAMM</name>
<dbReference type="GO" id="GO:0007165">
    <property type="term" value="P:signal transduction"/>
    <property type="evidence" value="ECO:0007669"/>
    <property type="project" value="InterPro"/>
</dbReference>
<dbReference type="Proteomes" id="UP000005756">
    <property type="component" value="Unassembled WGS sequence"/>
</dbReference>
<reference evidence="2 4" key="1">
    <citation type="submission" date="2011-10" db="EMBL/GenBank/DDBJ databases">
        <authorList>
            <person name="Quillaguamn J."/>
            <person name="Guzmn D."/>
            <person name="Balderrama-Subieta A."/>
            <person name="Cardona-Ortuo C."/>
            <person name="Guevara-Martnez M."/>
            <person name="Callisaya-Quispe N."/>
        </authorList>
    </citation>
    <scope>NUCLEOTIDE SEQUENCE [LARGE SCALE GENOMIC DNA]</scope>
    <source>
        <strain evidence="2 4">LC1</strain>
    </source>
</reference>
<reference evidence="3 5" key="2">
    <citation type="submission" date="2017-07" db="EMBL/GenBank/DDBJ databases">
        <title>Shotgun whole genome sequences of three halophilic bacterial isolates.</title>
        <authorList>
            <person name="Pozzo T."/>
            <person name="Higdon S.M."/>
            <person name="Quillaguaman J."/>
        </authorList>
    </citation>
    <scope>NUCLEOTIDE SEQUENCE [LARGE SCALE GENOMIC DNA]</scope>
    <source>
        <strain evidence="3 5">LC1</strain>
    </source>
</reference>
<protein>
    <submittedName>
        <fullName evidence="2">Chemotaxis protein CheW</fullName>
    </submittedName>
</protein>